<accession>A0A2W5GRU8</accession>
<evidence type="ECO:0000313" key="2">
    <source>
        <dbReference type="EMBL" id="PZP45982.1"/>
    </source>
</evidence>
<dbReference type="Proteomes" id="UP000249645">
    <property type="component" value="Unassembled WGS sequence"/>
</dbReference>
<gene>
    <name evidence="2" type="ORF">DI598_12670</name>
</gene>
<reference evidence="2 3" key="1">
    <citation type="submission" date="2017-11" db="EMBL/GenBank/DDBJ databases">
        <title>Infants hospitalized years apart are colonized by the same room-sourced microbial strains.</title>
        <authorList>
            <person name="Brooks B."/>
            <person name="Olm M.R."/>
            <person name="Firek B.A."/>
            <person name="Baker R."/>
            <person name="Thomas B.C."/>
            <person name="Morowitz M.J."/>
            <person name="Banfield J.F."/>
        </authorList>
    </citation>
    <scope>NUCLEOTIDE SEQUENCE [LARGE SCALE GENOMIC DNA]</scope>
    <source>
        <strain evidence="2">S2_009_000_R2_76</strain>
    </source>
</reference>
<keyword evidence="1" id="KW-0812">Transmembrane</keyword>
<sequence length="80" mass="9454">MNLLIRKLGKMVDLIVQQSWFFALFMFLGFVITGSVKNKEDLIEKLVLCLVFWLLDFLFLKKYMTKFLKSLAEKNKSKAE</sequence>
<dbReference type="EMBL" id="QFOI01000243">
    <property type="protein sequence ID" value="PZP45982.1"/>
    <property type="molecule type" value="Genomic_DNA"/>
</dbReference>
<evidence type="ECO:0000313" key="3">
    <source>
        <dbReference type="Proteomes" id="UP000249645"/>
    </source>
</evidence>
<protein>
    <submittedName>
        <fullName evidence="2">Uncharacterized protein</fullName>
    </submittedName>
</protein>
<organism evidence="2 3">
    <name type="scientific">Pseudopedobacter saltans</name>
    <dbReference type="NCBI Taxonomy" id="151895"/>
    <lineage>
        <taxon>Bacteria</taxon>
        <taxon>Pseudomonadati</taxon>
        <taxon>Bacteroidota</taxon>
        <taxon>Sphingobacteriia</taxon>
        <taxon>Sphingobacteriales</taxon>
        <taxon>Sphingobacteriaceae</taxon>
        <taxon>Pseudopedobacter</taxon>
    </lineage>
</organism>
<name>A0A2W5GRU8_9SPHI</name>
<comment type="caution">
    <text evidence="2">The sequence shown here is derived from an EMBL/GenBank/DDBJ whole genome shotgun (WGS) entry which is preliminary data.</text>
</comment>
<proteinExistence type="predicted"/>
<dbReference type="AlphaFoldDB" id="A0A2W5GRU8"/>
<keyword evidence="1" id="KW-1133">Transmembrane helix</keyword>
<evidence type="ECO:0000256" key="1">
    <source>
        <dbReference type="SAM" id="Phobius"/>
    </source>
</evidence>
<feature type="transmembrane region" description="Helical" evidence="1">
    <location>
        <begin position="42"/>
        <end position="60"/>
    </location>
</feature>
<feature type="transmembrane region" description="Helical" evidence="1">
    <location>
        <begin position="20"/>
        <end position="36"/>
    </location>
</feature>
<keyword evidence="1" id="KW-0472">Membrane</keyword>